<feature type="transmembrane region" description="Helical" evidence="2">
    <location>
        <begin position="134"/>
        <end position="159"/>
    </location>
</feature>
<feature type="compositionally biased region" description="Polar residues" evidence="1">
    <location>
        <begin position="45"/>
        <end position="58"/>
    </location>
</feature>
<feature type="region of interest" description="Disordered" evidence="1">
    <location>
        <begin position="31"/>
        <end position="58"/>
    </location>
</feature>
<dbReference type="Proteomes" id="UP000658382">
    <property type="component" value="Unassembled WGS sequence"/>
</dbReference>
<keyword evidence="2" id="KW-0472">Membrane</keyword>
<feature type="transmembrane region" description="Helical" evidence="2">
    <location>
        <begin position="230"/>
        <end position="254"/>
    </location>
</feature>
<reference evidence="3" key="2">
    <citation type="submission" date="2020-09" db="EMBL/GenBank/DDBJ databases">
        <authorList>
            <person name="Sun Q."/>
            <person name="Ohkuma M."/>
        </authorList>
    </citation>
    <scope>NUCLEOTIDE SEQUENCE</scope>
    <source>
        <strain evidence="3">JCM 12580</strain>
    </source>
</reference>
<feature type="transmembrane region" description="Helical" evidence="2">
    <location>
        <begin position="199"/>
        <end position="218"/>
    </location>
</feature>
<gene>
    <name evidence="3" type="ORF">GCM10007063_11550</name>
</gene>
<name>A0A917PTE1_9BACI</name>
<feature type="transmembrane region" description="Helical" evidence="2">
    <location>
        <begin position="94"/>
        <end position="114"/>
    </location>
</feature>
<organism evidence="3 4">
    <name type="scientific">Lentibacillus kapialis</name>
    <dbReference type="NCBI Taxonomy" id="340214"/>
    <lineage>
        <taxon>Bacteria</taxon>
        <taxon>Bacillati</taxon>
        <taxon>Bacillota</taxon>
        <taxon>Bacilli</taxon>
        <taxon>Bacillales</taxon>
        <taxon>Bacillaceae</taxon>
        <taxon>Lentibacillus</taxon>
    </lineage>
</organism>
<dbReference type="EMBL" id="BMNQ01000010">
    <property type="protein sequence ID" value="GGJ90679.1"/>
    <property type="molecule type" value="Genomic_DNA"/>
</dbReference>
<evidence type="ECO:0000313" key="3">
    <source>
        <dbReference type="EMBL" id="GGJ90679.1"/>
    </source>
</evidence>
<feature type="transmembrane region" description="Helical" evidence="2">
    <location>
        <begin position="171"/>
        <end position="193"/>
    </location>
</feature>
<protein>
    <recommendedName>
        <fullName evidence="5">Zinc ribbon domain-containing protein</fullName>
    </recommendedName>
</protein>
<evidence type="ECO:0000256" key="1">
    <source>
        <dbReference type="SAM" id="MobiDB-lite"/>
    </source>
</evidence>
<evidence type="ECO:0000256" key="2">
    <source>
        <dbReference type="SAM" id="Phobius"/>
    </source>
</evidence>
<keyword evidence="4" id="KW-1185">Reference proteome</keyword>
<reference evidence="3" key="1">
    <citation type="journal article" date="2014" name="Int. J. Syst. Evol. Microbiol.">
        <title>Complete genome sequence of Corynebacterium casei LMG S-19264T (=DSM 44701T), isolated from a smear-ripened cheese.</title>
        <authorList>
            <consortium name="US DOE Joint Genome Institute (JGI-PGF)"/>
            <person name="Walter F."/>
            <person name="Albersmeier A."/>
            <person name="Kalinowski J."/>
            <person name="Ruckert C."/>
        </authorList>
    </citation>
    <scope>NUCLEOTIDE SEQUENCE</scope>
    <source>
        <strain evidence="3">JCM 12580</strain>
    </source>
</reference>
<accession>A0A917PTE1</accession>
<dbReference type="AlphaFoldDB" id="A0A917PTE1"/>
<sequence>MQCSLCGQYSEEGEFCTNCGAQLVPDQINTDLEVPGQKDNDDATNENVGQESETPNSSNEFVEKLKHDAINFGHFFMTLVKNPNEAKKANDSDIVSAIITFVLFSLLLSLSYHFVLNAIPVGFFGNASLFDSFILPFITFILLQILIAGLTFAGTKLSIQAATFRSTIAKYGAYLIPFLLLYAAGLILFFIGLSALAGILFLISILGLLLLVPTFILLEQPSEGSDRIYILLGLYIIVILAFALFSQSFINSIIGNMMDTMFRGF</sequence>
<evidence type="ECO:0000313" key="4">
    <source>
        <dbReference type="Proteomes" id="UP000658382"/>
    </source>
</evidence>
<evidence type="ECO:0008006" key="5">
    <source>
        <dbReference type="Google" id="ProtNLM"/>
    </source>
</evidence>
<comment type="caution">
    <text evidence="3">The sequence shown here is derived from an EMBL/GenBank/DDBJ whole genome shotgun (WGS) entry which is preliminary data.</text>
</comment>
<proteinExistence type="predicted"/>
<keyword evidence="2" id="KW-1133">Transmembrane helix</keyword>
<keyword evidence="2" id="KW-0812">Transmembrane</keyword>
<dbReference type="RefSeq" id="WP_188632139.1">
    <property type="nucleotide sequence ID" value="NZ_BMNQ01000010.1"/>
</dbReference>